<evidence type="ECO:0000313" key="2">
    <source>
        <dbReference type="EMBL" id="THB62156.1"/>
    </source>
</evidence>
<keyword evidence="1" id="KW-1133">Transmembrane helix</keyword>
<keyword evidence="1" id="KW-0472">Membrane</keyword>
<sequence length="177" mass="19981">MHFLYLVLITLGVVLVGVAITLGIRVFRTPIIFDSSKDNYFRIETDGVYDIWARGKVLRVNNLGEVIPQIRHAVSDEVVPLHKVLFQTTSQGFSKGSIKLFHFIAITGKYLFEEVTGSSLNALEDTFYRNSRFSGQNNPVVFLIKPHQSIFVIIGFILCCVFGVNLIVFGSMAWMLF</sequence>
<keyword evidence="1" id="KW-0812">Transmembrane</keyword>
<comment type="caution">
    <text evidence="2">The sequence shown here is derived from an EMBL/GenBank/DDBJ whole genome shotgun (WGS) entry which is preliminary data.</text>
</comment>
<organism evidence="2 3">
    <name type="scientific">Vagococcus silagei</name>
    <dbReference type="NCBI Taxonomy" id="2508885"/>
    <lineage>
        <taxon>Bacteria</taxon>
        <taxon>Bacillati</taxon>
        <taxon>Bacillota</taxon>
        <taxon>Bacilli</taxon>
        <taxon>Lactobacillales</taxon>
        <taxon>Enterococcaceae</taxon>
        <taxon>Vagococcus</taxon>
    </lineage>
</organism>
<feature type="transmembrane region" description="Helical" evidence="1">
    <location>
        <begin position="150"/>
        <end position="176"/>
    </location>
</feature>
<feature type="transmembrane region" description="Helical" evidence="1">
    <location>
        <begin position="6"/>
        <end position="27"/>
    </location>
</feature>
<dbReference type="OrthoDB" id="2990883at2"/>
<name>A0A4S3B8I8_9ENTE</name>
<protein>
    <submittedName>
        <fullName evidence="2">Uncharacterized protein</fullName>
    </submittedName>
</protein>
<keyword evidence="3" id="KW-1185">Reference proteome</keyword>
<evidence type="ECO:0000313" key="3">
    <source>
        <dbReference type="Proteomes" id="UP000310506"/>
    </source>
</evidence>
<dbReference type="EMBL" id="SDGV01000003">
    <property type="protein sequence ID" value="THB62156.1"/>
    <property type="molecule type" value="Genomic_DNA"/>
</dbReference>
<proteinExistence type="predicted"/>
<evidence type="ECO:0000256" key="1">
    <source>
        <dbReference type="SAM" id="Phobius"/>
    </source>
</evidence>
<dbReference type="AlphaFoldDB" id="A0A4S3B8I8"/>
<dbReference type="Proteomes" id="UP000310506">
    <property type="component" value="Unassembled WGS sequence"/>
</dbReference>
<accession>A0A4S3B8I8</accession>
<dbReference type="RefSeq" id="WP_136135897.1">
    <property type="nucleotide sequence ID" value="NZ_SDGV01000003.1"/>
</dbReference>
<gene>
    <name evidence="2" type="ORF">ESZ54_01440</name>
</gene>
<reference evidence="2 3" key="1">
    <citation type="submission" date="2019-01" db="EMBL/GenBank/DDBJ databases">
        <title>Vagococcus silagei sp. nov. isolated from brewer's grain.</title>
        <authorList>
            <person name="Guu J.-R."/>
        </authorList>
    </citation>
    <scope>NUCLEOTIDE SEQUENCE [LARGE SCALE GENOMIC DNA]</scope>
    <source>
        <strain evidence="2 3">2B-2</strain>
    </source>
</reference>